<evidence type="ECO:0000313" key="2">
    <source>
        <dbReference type="Proteomes" id="UP000657592"/>
    </source>
</evidence>
<dbReference type="RefSeq" id="WP_188754319.1">
    <property type="nucleotide sequence ID" value="NZ_BMJY01000001.1"/>
</dbReference>
<reference evidence="1" key="1">
    <citation type="journal article" date="2014" name="Int. J. Syst. Evol. Microbiol.">
        <title>Complete genome sequence of Corynebacterium casei LMG S-19264T (=DSM 44701T), isolated from a smear-ripened cheese.</title>
        <authorList>
            <consortium name="US DOE Joint Genome Institute (JGI-PGF)"/>
            <person name="Walter F."/>
            <person name="Albersmeier A."/>
            <person name="Kalinowski J."/>
            <person name="Ruckert C."/>
        </authorList>
    </citation>
    <scope>NUCLEOTIDE SEQUENCE</scope>
    <source>
        <strain evidence="1">CGMCC 1.15794</strain>
    </source>
</reference>
<keyword evidence="2" id="KW-1185">Reference proteome</keyword>
<dbReference type="Proteomes" id="UP000657592">
    <property type="component" value="Unassembled WGS sequence"/>
</dbReference>
<accession>A0A917IB50</accession>
<name>A0A917IB50_9MICO</name>
<comment type="caution">
    <text evidence="1">The sequence shown here is derived from an EMBL/GenBank/DDBJ whole genome shotgun (WGS) entry which is preliminary data.</text>
</comment>
<sequence length="104" mass="11386">MSAVVDAPVVRTEDGAILGPDWRRAGLARPEYTVPGRIPADGVQPGDTIRVLDMDLVVLKVWRDRPPFAAGIRVLARTVRGAELVFEYAERDMVDVVAVGAFDR</sequence>
<dbReference type="EMBL" id="BMJY01000001">
    <property type="protein sequence ID" value="GGH33984.1"/>
    <property type="molecule type" value="Genomic_DNA"/>
</dbReference>
<proteinExistence type="predicted"/>
<dbReference type="AlphaFoldDB" id="A0A917IB50"/>
<organism evidence="1 2">
    <name type="scientific">Microbacterium album</name>
    <dbReference type="NCBI Taxonomy" id="2053191"/>
    <lineage>
        <taxon>Bacteria</taxon>
        <taxon>Bacillati</taxon>
        <taxon>Actinomycetota</taxon>
        <taxon>Actinomycetes</taxon>
        <taxon>Micrococcales</taxon>
        <taxon>Microbacteriaceae</taxon>
        <taxon>Microbacterium</taxon>
    </lineage>
</organism>
<protein>
    <submittedName>
        <fullName evidence="1">Uncharacterized protein</fullName>
    </submittedName>
</protein>
<gene>
    <name evidence="1" type="ORF">GCM10010921_01340</name>
</gene>
<reference evidence="1" key="2">
    <citation type="submission" date="2020-09" db="EMBL/GenBank/DDBJ databases">
        <authorList>
            <person name="Sun Q."/>
            <person name="Zhou Y."/>
        </authorList>
    </citation>
    <scope>NUCLEOTIDE SEQUENCE</scope>
    <source>
        <strain evidence="1">CGMCC 1.15794</strain>
    </source>
</reference>
<evidence type="ECO:0000313" key="1">
    <source>
        <dbReference type="EMBL" id="GGH33984.1"/>
    </source>
</evidence>